<dbReference type="InterPro" id="IPR000477">
    <property type="entry name" value="RT_dom"/>
</dbReference>
<accession>A0AAD9ZU87</accession>
<comment type="caution">
    <text evidence="2">The sequence shown here is derived from an EMBL/GenBank/DDBJ whole genome shotgun (WGS) entry which is preliminary data.</text>
</comment>
<evidence type="ECO:0000259" key="1">
    <source>
        <dbReference type="PROSITE" id="PS50878"/>
    </source>
</evidence>
<dbReference type="InterPro" id="IPR043502">
    <property type="entry name" value="DNA/RNA_pol_sf"/>
</dbReference>
<feature type="domain" description="Reverse transcriptase" evidence="1">
    <location>
        <begin position="498"/>
        <end position="614"/>
    </location>
</feature>
<dbReference type="AlphaFoldDB" id="A0AAD9ZU87"/>
<dbReference type="PANTHER" id="PTHR46890:SF48">
    <property type="entry name" value="RNA-DIRECTED DNA POLYMERASE"/>
    <property type="match status" value="1"/>
</dbReference>
<sequence length="614" mass="69971">MEDDEVWAWMIAMAPSKANASSRIGESQTKTRENASLWRTPMGHKMGSTNIEKQPLVDNRIVSYNIKGNEDGMKKGVSNGKEGEIGKGLVDIEVEETDVSFNDSASQLSSEVSGVSKGIRDGRSITIADVRKKVTGEDNQKARGNLVSEAQSPYMNATVVNVEVRELSKGMSMDGLEGNDDRVEGNQCVKAFLALKRVLRRLSPNLVFLSETKLHRREADMFRCMLGYEWVLQVDSEGKSEGLLLLWKEWDVRVQSFPIGHIDTTVKMDLRVGWRFSGEKAYVISRRDWIDFLANEEWMYLFSCVKSQEKFGSLEKLISSKREDLEALIVKARENGIYQEIGRVEGELDNLLSNDEIYWRQRSRSDWLAAGDKNSRYFHRKASARKRKNWIETLEDEGGRKFTDEKCIFETVCNYFESLFSSSSPSAEDFGLCSEVITSRIGLHMRHELEKWFVAEEVWLTVFNLGPTKALGHDGFHALFFQKIWHVVGTDVSRVCLKVLNEEASIRNFNKTNVVLIPKKKNPMNMKDVRPISLCSVVYKIVTKAMANHLKGFLPKIISPNQSAFVLGRLIFDNVLVGFELFHSIGKRKKGKKCFIALKIDMSKAYDRVEWSFL</sequence>
<dbReference type="PANTHER" id="PTHR46890">
    <property type="entry name" value="NON-LTR RETROLELEMENT REVERSE TRANSCRIPTASE-LIKE PROTEIN-RELATED"/>
    <property type="match status" value="1"/>
</dbReference>
<dbReference type="Pfam" id="PF00078">
    <property type="entry name" value="RVT_1"/>
    <property type="match status" value="1"/>
</dbReference>
<protein>
    <recommendedName>
        <fullName evidence="1">Reverse transcriptase domain-containing protein</fullName>
    </recommendedName>
</protein>
<dbReference type="SUPFAM" id="SSF56672">
    <property type="entry name" value="DNA/RNA polymerases"/>
    <property type="match status" value="1"/>
</dbReference>
<dbReference type="CDD" id="cd01650">
    <property type="entry name" value="RT_nLTR_like"/>
    <property type="match status" value="1"/>
</dbReference>
<dbReference type="Proteomes" id="UP001281410">
    <property type="component" value="Unassembled WGS sequence"/>
</dbReference>
<proteinExistence type="predicted"/>
<reference evidence="2" key="1">
    <citation type="journal article" date="2023" name="Plant J.">
        <title>Genome sequences and population genomics provide insights into the demographic history, inbreeding, and mutation load of two 'living fossil' tree species of Dipteronia.</title>
        <authorList>
            <person name="Feng Y."/>
            <person name="Comes H.P."/>
            <person name="Chen J."/>
            <person name="Zhu S."/>
            <person name="Lu R."/>
            <person name="Zhang X."/>
            <person name="Li P."/>
            <person name="Qiu J."/>
            <person name="Olsen K.M."/>
            <person name="Qiu Y."/>
        </authorList>
    </citation>
    <scope>NUCLEOTIDE SEQUENCE</scope>
    <source>
        <strain evidence="2">NBL</strain>
    </source>
</reference>
<evidence type="ECO:0000313" key="3">
    <source>
        <dbReference type="Proteomes" id="UP001281410"/>
    </source>
</evidence>
<dbReference type="InterPro" id="IPR052343">
    <property type="entry name" value="Retrotransposon-Effector_Assoc"/>
</dbReference>
<name>A0AAD9ZU87_9ROSI</name>
<keyword evidence="3" id="KW-1185">Reference proteome</keyword>
<evidence type="ECO:0000313" key="2">
    <source>
        <dbReference type="EMBL" id="KAK3193017.1"/>
    </source>
</evidence>
<dbReference type="EMBL" id="JANJYJ010000008">
    <property type="protein sequence ID" value="KAK3193017.1"/>
    <property type="molecule type" value="Genomic_DNA"/>
</dbReference>
<dbReference type="PROSITE" id="PS50878">
    <property type="entry name" value="RT_POL"/>
    <property type="match status" value="1"/>
</dbReference>
<organism evidence="2 3">
    <name type="scientific">Dipteronia sinensis</name>
    <dbReference type="NCBI Taxonomy" id="43782"/>
    <lineage>
        <taxon>Eukaryota</taxon>
        <taxon>Viridiplantae</taxon>
        <taxon>Streptophyta</taxon>
        <taxon>Embryophyta</taxon>
        <taxon>Tracheophyta</taxon>
        <taxon>Spermatophyta</taxon>
        <taxon>Magnoliopsida</taxon>
        <taxon>eudicotyledons</taxon>
        <taxon>Gunneridae</taxon>
        <taxon>Pentapetalae</taxon>
        <taxon>rosids</taxon>
        <taxon>malvids</taxon>
        <taxon>Sapindales</taxon>
        <taxon>Sapindaceae</taxon>
        <taxon>Hippocastanoideae</taxon>
        <taxon>Acereae</taxon>
        <taxon>Dipteronia</taxon>
    </lineage>
</organism>
<gene>
    <name evidence="2" type="ORF">Dsin_024327</name>
</gene>